<protein>
    <recommendedName>
        <fullName evidence="3">Endonuclease/exonuclease/phosphatase domain-containing protein</fullName>
    </recommendedName>
</protein>
<feature type="domain" description="Endonuclease/exonuclease/phosphatase" evidence="3">
    <location>
        <begin position="726"/>
        <end position="825"/>
    </location>
</feature>
<feature type="region of interest" description="Disordered" evidence="2">
    <location>
        <begin position="842"/>
        <end position="861"/>
    </location>
</feature>
<dbReference type="AlphaFoldDB" id="A0A9D4PEJ0"/>
<name>A0A9D4PEJ0_RHISA</name>
<dbReference type="GO" id="GO:0008270">
    <property type="term" value="F:zinc ion binding"/>
    <property type="evidence" value="ECO:0007669"/>
    <property type="project" value="InterPro"/>
</dbReference>
<evidence type="ECO:0000313" key="4">
    <source>
        <dbReference type="EMBL" id="KAH7939224.1"/>
    </source>
</evidence>
<dbReference type="InterPro" id="IPR036691">
    <property type="entry name" value="Endo/exonu/phosph_ase_sf"/>
</dbReference>
<reference evidence="4" key="2">
    <citation type="submission" date="2021-09" db="EMBL/GenBank/DDBJ databases">
        <authorList>
            <person name="Jia N."/>
            <person name="Wang J."/>
            <person name="Shi W."/>
            <person name="Du L."/>
            <person name="Sun Y."/>
            <person name="Zhan W."/>
            <person name="Jiang J."/>
            <person name="Wang Q."/>
            <person name="Zhang B."/>
            <person name="Ji P."/>
            <person name="Sakyi L.B."/>
            <person name="Cui X."/>
            <person name="Yuan T."/>
            <person name="Jiang B."/>
            <person name="Yang W."/>
            <person name="Lam T.T.-Y."/>
            <person name="Chang Q."/>
            <person name="Ding S."/>
            <person name="Wang X."/>
            <person name="Zhu J."/>
            <person name="Ruan X."/>
            <person name="Zhao L."/>
            <person name="Wei J."/>
            <person name="Que T."/>
            <person name="Du C."/>
            <person name="Cheng J."/>
            <person name="Dai P."/>
            <person name="Han X."/>
            <person name="Huang E."/>
            <person name="Gao Y."/>
            <person name="Liu J."/>
            <person name="Shao H."/>
            <person name="Ye R."/>
            <person name="Li L."/>
            <person name="Wei W."/>
            <person name="Wang X."/>
            <person name="Wang C."/>
            <person name="Huo Q."/>
            <person name="Li W."/>
            <person name="Guo W."/>
            <person name="Chen H."/>
            <person name="Chen S."/>
            <person name="Zhou L."/>
            <person name="Zhou L."/>
            <person name="Ni X."/>
            <person name="Tian J."/>
            <person name="Zhou Y."/>
            <person name="Sheng Y."/>
            <person name="Liu T."/>
            <person name="Pan Y."/>
            <person name="Xia L."/>
            <person name="Li J."/>
            <person name="Zhao F."/>
            <person name="Cao W."/>
        </authorList>
    </citation>
    <scope>NUCLEOTIDE SEQUENCE</scope>
    <source>
        <strain evidence="4">Rsan-2018</strain>
        <tissue evidence="4">Larvae</tissue>
    </source>
</reference>
<dbReference type="SUPFAM" id="SSF57756">
    <property type="entry name" value="Retrovirus zinc finger-like domains"/>
    <property type="match status" value="1"/>
</dbReference>
<sequence length="861" mass="96170">MSREAAEASEMSNNQHEEENTMQTDPVEANNKAENSWTYDAGSGRTIETESAWITRNKKEKKNTANARPLENPPTGNPPIAGQTLKPSPSQQQRRPKMPPLPLDDFKIVYRPQAGLELAKWNTVAVMHAIGRASGLSQQDFNDKVRVQVQRTENLIIASTAAKEDAKKLVSIRRIQLGGNFYNVNGNVRTPDDVSRGVISGLIPGTSTAELMARIRAPARYTVLHARMLGQSTAAVVFFEGPHVPYYIIFQSVDFRCRPYRKSVQYCRTCGNTGHCQDICPRPIPDFCYKCGKVGQTQGHECQPTCKICGEGHETASKECKRRLKPNPPPYNIRQQRLNRIQEIDNHWSCSGEEYPGLGTSAATSSSSSAGSSTRRSRSKSILQSTSHSRSRTRSRSVKRASYAAVASGSSGSSSSTFSSAETASIQVLEDGLQNQQRKLQNQHSQLQNQQNLIDKLLQSQKRQQELIDKLLENCKVQQEISYNTHQQRQDLEDTSSQPGKTLPKADVQAIVDARCKIFQEAFMSNIHATMEKVVQSAIEKTAATFEQKITTLNAKIDGIAAQVNNFIAHVKKTYVTIAQFDSFSNPRQVTRKKARANSHNASRSVSPLVIAGVTSNQSKMATPNHRSKKQHSTLRIWQWNCRSYRPRHTSLQEFIKPNQPDIIALQETNTQNVRLQGYMTCAQTQRTAILVKKALSVQKHEIEQTQTEHTLIEILPERKTQQSLFIANVYSPPRDQLPDFDHFVREIRKRTNGHQVVIVGDFNASHTAWGYHITSKKGSRVHDAAQHHRLTLWNDPLQKTRIGNSVSRDTNPDLTFTANVTGAEWSVLPETLVYGKMQLSTSASAPSPSHGQQPLGTAEP</sequence>
<dbReference type="InterPro" id="IPR036875">
    <property type="entry name" value="Znf_CCHC_sf"/>
</dbReference>
<feature type="region of interest" description="Disordered" evidence="2">
    <location>
        <begin position="1"/>
        <end position="103"/>
    </location>
</feature>
<dbReference type="InterPro" id="IPR005135">
    <property type="entry name" value="Endo/exonuclease/phosphatase"/>
</dbReference>
<feature type="compositionally biased region" description="Low complexity" evidence="2">
    <location>
        <begin position="359"/>
        <end position="374"/>
    </location>
</feature>
<evidence type="ECO:0000259" key="3">
    <source>
        <dbReference type="Pfam" id="PF14529"/>
    </source>
</evidence>
<proteinExistence type="predicted"/>
<reference evidence="4" key="1">
    <citation type="journal article" date="2020" name="Cell">
        <title>Large-Scale Comparative Analyses of Tick Genomes Elucidate Their Genetic Diversity and Vector Capacities.</title>
        <authorList>
            <consortium name="Tick Genome and Microbiome Consortium (TIGMIC)"/>
            <person name="Jia N."/>
            <person name="Wang J."/>
            <person name="Shi W."/>
            <person name="Du L."/>
            <person name="Sun Y."/>
            <person name="Zhan W."/>
            <person name="Jiang J.F."/>
            <person name="Wang Q."/>
            <person name="Zhang B."/>
            <person name="Ji P."/>
            <person name="Bell-Sakyi L."/>
            <person name="Cui X.M."/>
            <person name="Yuan T.T."/>
            <person name="Jiang B.G."/>
            <person name="Yang W.F."/>
            <person name="Lam T.T."/>
            <person name="Chang Q.C."/>
            <person name="Ding S.J."/>
            <person name="Wang X.J."/>
            <person name="Zhu J.G."/>
            <person name="Ruan X.D."/>
            <person name="Zhao L."/>
            <person name="Wei J.T."/>
            <person name="Ye R.Z."/>
            <person name="Que T.C."/>
            <person name="Du C.H."/>
            <person name="Zhou Y.H."/>
            <person name="Cheng J.X."/>
            <person name="Dai P.F."/>
            <person name="Guo W.B."/>
            <person name="Han X.H."/>
            <person name="Huang E.J."/>
            <person name="Li L.F."/>
            <person name="Wei W."/>
            <person name="Gao Y.C."/>
            <person name="Liu J.Z."/>
            <person name="Shao H.Z."/>
            <person name="Wang X."/>
            <person name="Wang C.C."/>
            <person name="Yang T.C."/>
            <person name="Huo Q.B."/>
            <person name="Li W."/>
            <person name="Chen H.Y."/>
            <person name="Chen S.E."/>
            <person name="Zhou L.G."/>
            <person name="Ni X.B."/>
            <person name="Tian J.H."/>
            <person name="Sheng Y."/>
            <person name="Liu T."/>
            <person name="Pan Y.S."/>
            <person name="Xia L.Y."/>
            <person name="Li J."/>
            <person name="Zhao F."/>
            <person name="Cao W.C."/>
        </authorList>
    </citation>
    <scope>NUCLEOTIDE SEQUENCE</scope>
    <source>
        <strain evidence="4">Rsan-2018</strain>
    </source>
</reference>
<dbReference type="GO" id="GO:0003824">
    <property type="term" value="F:catalytic activity"/>
    <property type="evidence" value="ECO:0007669"/>
    <property type="project" value="InterPro"/>
</dbReference>
<evidence type="ECO:0000313" key="5">
    <source>
        <dbReference type="Proteomes" id="UP000821837"/>
    </source>
</evidence>
<evidence type="ECO:0000256" key="1">
    <source>
        <dbReference type="SAM" id="Coils"/>
    </source>
</evidence>
<dbReference type="Proteomes" id="UP000821837">
    <property type="component" value="Chromosome 8"/>
</dbReference>
<accession>A0A9D4PEJ0</accession>
<keyword evidence="1" id="KW-0175">Coiled coil</keyword>
<dbReference type="SUPFAM" id="SSF56219">
    <property type="entry name" value="DNase I-like"/>
    <property type="match status" value="1"/>
</dbReference>
<gene>
    <name evidence="4" type="ORF">HPB52_008940</name>
</gene>
<dbReference type="VEuPathDB" id="VectorBase:RSAN_026691"/>
<feature type="compositionally biased region" description="Basic residues" evidence="2">
    <location>
        <begin position="389"/>
        <end position="399"/>
    </location>
</feature>
<evidence type="ECO:0000256" key="2">
    <source>
        <dbReference type="SAM" id="MobiDB-lite"/>
    </source>
</evidence>
<feature type="region of interest" description="Disordered" evidence="2">
    <location>
        <begin position="359"/>
        <end position="400"/>
    </location>
</feature>
<comment type="caution">
    <text evidence="4">The sequence shown here is derived from an EMBL/GenBank/DDBJ whole genome shotgun (WGS) entry which is preliminary data.</text>
</comment>
<dbReference type="GO" id="GO:0003676">
    <property type="term" value="F:nucleic acid binding"/>
    <property type="evidence" value="ECO:0007669"/>
    <property type="project" value="InterPro"/>
</dbReference>
<keyword evidence="5" id="KW-1185">Reference proteome</keyword>
<organism evidence="4 5">
    <name type="scientific">Rhipicephalus sanguineus</name>
    <name type="common">Brown dog tick</name>
    <name type="synonym">Ixodes sanguineus</name>
    <dbReference type="NCBI Taxonomy" id="34632"/>
    <lineage>
        <taxon>Eukaryota</taxon>
        <taxon>Metazoa</taxon>
        <taxon>Ecdysozoa</taxon>
        <taxon>Arthropoda</taxon>
        <taxon>Chelicerata</taxon>
        <taxon>Arachnida</taxon>
        <taxon>Acari</taxon>
        <taxon>Parasitiformes</taxon>
        <taxon>Ixodida</taxon>
        <taxon>Ixodoidea</taxon>
        <taxon>Ixodidae</taxon>
        <taxon>Rhipicephalinae</taxon>
        <taxon>Rhipicephalus</taxon>
        <taxon>Rhipicephalus</taxon>
    </lineage>
</organism>
<dbReference type="Pfam" id="PF14529">
    <property type="entry name" value="Exo_endo_phos_2"/>
    <property type="match status" value="1"/>
</dbReference>
<dbReference type="Gene3D" id="3.60.10.10">
    <property type="entry name" value="Endonuclease/exonuclease/phosphatase"/>
    <property type="match status" value="1"/>
</dbReference>
<dbReference type="EMBL" id="JABSTV010001254">
    <property type="protein sequence ID" value="KAH7939224.1"/>
    <property type="molecule type" value="Genomic_DNA"/>
</dbReference>
<feature type="coiled-coil region" evidence="1">
    <location>
        <begin position="426"/>
        <end position="474"/>
    </location>
</feature>